<keyword evidence="5 6" id="KW-0472">Membrane</keyword>
<evidence type="ECO:0000256" key="2">
    <source>
        <dbReference type="ARBA" id="ARBA00022475"/>
    </source>
</evidence>
<feature type="transmembrane region" description="Helical" evidence="6">
    <location>
        <begin position="252"/>
        <end position="273"/>
    </location>
</feature>
<feature type="transmembrane region" description="Helical" evidence="6">
    <location>
        <begin position="217"/>
        <end position="240"/>
    </location>
</feature>
<dbReference type="EMBL" id="JBHUOS010000014">
    <property type="protein sequence ID" value="MFD2917180.1"/>
    <property type="molecule type" value="Genomic_DNA"/>
</dbReference>
<proteinExistence type="predicted"/>
<evidence type="ECO:0000256" key="6">
    <source>
        <dbReference type="SAM" id="Phobius"/>
    </source>
</evidence>
<sequence>MATTKFKIKDLPKLLTNTYKSWDSNDPWRMSAVVAYYAVLSLPGLLIIIINVVGSIWGRDIVQGRLTGKIASVLGTESAETIKTIISQTLNTESNIISTIIGIATILFGATGVFYQLQISLNKIWKVETISKFSFKKIITDRARSFAFILAVGFLLLISFVLTTIISALTDVIKNSFPDVVLYVVYIINFILSISIISTLFALMFRYMPDTKVSWKTVWIGAILTAVLFVLGEFLLGLYFGKSNPASTYGAAGSIVLVLLWVSYSCLIFFFGAEFTRQYSIKYGHDSHSYKNKIADLVEKGEH</sequence>
<feature type="transmembrane region" description="Helical" evidence="6">
    <location>
        <begin position="181"/>
        <end position="205"/>
    </location>
</feature>
<evidence type="ECO:0000256" key="3">
    <source>
        <dbReference type="ARBA" id="ARBA00022692"/>
    </source>
</evidence>
<dbReference type="PIRSF" id="PIRSF035875">
    <property type="entry name" value="RNase_BN"/>
    <property type="match status" value="1"/>
</dbReference>
<comment type="subcellular location">
    <subcellularLocation>
        <location evidence="1">Cell membrane</location>
        <topology evidence="1">Multi-pass membrane protein</topology>
    </subcellularLocation>
</comment>
<comment type="caution">
    <text evidence="7">The sequence shown here is derived from an EMBL/GenBank/DDBJ whole genome shotgun (WGS) entry which is preliminary data.</text>
</comment>
<keyword evidence="2" id="KW-1003">Cell membrane</keyword>
<dbReference type="Pfam" id="PF03631">
    <property type="entry name" value="Virul_fac_BrkB"/>
    <property type="match status" value="1"/>
</dbReference>
<reference evidence="8" key="1">
    <citation type="journal article" date="2019" name="Int. J. Syst. Evol. Microbiol.">
        <title>The Global Catalogue of Microorganisms (GCM) 10K type strain sequencing project: providing services to taxonomists for standard genome sequencing and annotation.</title>
        <authorList>
            <consortium name="The Broad Institute Genomics Platform"/>
            <consortium name="The Broad Institute Genome Sequencing Center for Infectious Disease"/>
            <person name="Wu L."/>
            <person name="Ma J."/>
        </authorList>
    </citation>
    <scope>NUCLEOTIDE SEQUENCE [LARGE SCALE GENOMIC DNA]</scope>
    <source>
        <strain evidence="8">KCTC 32514</strain>
    </source>
</reference>
<evidence type="ECO:0000256" key="1">
    <source>
        <dbReference type="ARBA" id="ARBA00004651"/>
    </source>
</evidence>
<keyword evidence="8" id="KW-1185">Reference proteome</keyword>
<feature type="transmembrane region" description="Helical" evidence="6">
    <location>
        <begin position="34"/>
        <end position="57"/>
    </location>
</feature>
<evidence type="ECO:0000256" key="5">
    <source>
        <dbReference type="ARBA" id="ARBA00023136"/>
    </source>
</evidence>
<dbReference type="InterPro" id="IPR017039">
    <property type="entry name" value="Virul_fac_BrkB"/>
</dbReference>
<dbReference type="PANTHER" id="PTHR30213:SF1">
    <property type="entry name" value="INNER MEMBRANE PROTEIN YHJD"/>
    <property type="match status" value="1"/>
</dbReference>
<gene>
    <name evidence="7" type="ORF">ACFS29_16120</name>
</gene>
<dbReference type="PANTHER" id="PTHR30213">
    <property type="entry name" value="INNER MEMBRANE PROTEIN YHJD"/>
    <property type="match status" value="1"/>
</dbReference>
<dbReference type="Proteomes" id="UP001597548">
    <property type="component" value="Unassembled WGS sequence"/>
</dbReference>
<protein>
    <submittedName>
        <fullName evidence="7">YihY/virulence factor BrkB family protein</fullName>
    </submittedName>
</protein>
<feature type="transmembrane region" description="Helical" evidence="6">
    <location>
        <begin position="96"/>
        <end position="117"/>
    </location>
</feature>
<evidence type="ECO:0000313" key="8">
    <source>
        <dbReference type="Proteomes" id="UP001597548"/>
    </source>
</evidence>
<dbReference type="RefSeq" id="WP_194509115.1">
    <property type="nucleotide sequence ID" value="NZ_JADILU010000006.1"/>
</dbReference>
<feature type="transmembrane region" description="Helical" evidence="6">
    <location>
        <begin position="146"/>
        <end position="169"/>
    </location>
</feature>
<evidence type="ECO:0000313" key="7">
    <source>
        <dbReference type="EMBL" id="MFD2917180.1"/>
    </source>
</evidence>
<keyword evidence="4 6" id="KW-1133">Transmembrane helix</keyword>
<name>A0ABW5ZXP7_9FLAO</name>
<organism evidence="7 8">
    <name type="scientific">Psychroserpens luteus</name>
    <dbReference type="NCBI Taxonomy" id="1434066"/>
    <lineage>
        <taxon>Bacteria</taxon>
        <taxon>Pseudomonadati</taxon>
        <taxon>Bacteroidota</taxon>
        <taxon>Flavobacteriia</taxon>
        <taxon>Flavobacteriales</taxon>
        <taxon>Flavobacteriaceae</taxon>
        <taxon>Psychroserpens</taxon>
    </lineage>
</organism>
<keyword evidence="3 6" id="KW-0812">Transmembrane</keyword>
<evidence type="ECO:0000256" key="4">
    <source>
        <dbReference type="ARBA" id="ARBA00022989"/>
    </source>
</evidence>
<accession>A0ABW5ZXP7</accession>